<sequence length="268" mass="29663">MEQPRVIAVDWSGRKGPEQRRAIWLAEAAGGRLTRLESGRTRDQLVDFLIAEAQRDPGLIVGIDFAFSLPAWYLRERGYDARRLWAALAGERLTPRMRQVGLAEWVTDPEPPFWTKAKSSALAPEQEFRRTEDESRASGAHPKSVFQLVGAGQVGCGSLYGMQALHRLSEAGFHVWPFDPAGMPVVVEIFPRLLTGPVSKSSPSARQRYLSEVPVLPEFRERAAENADAFDAAISALAMADAVDEPAALPAEPEYTLEGKIWRPGTKR</sequence>
<dbReference type="Proteomes" id="UP000582974">
    <property type="component" value="Unassembled WGS sequence"/>
</dbReference>
<name>A0A838AD47_9PSEU</name>
<evidence type="ECO:0000313" key="3">
    <source>
        <dbReference type="Proteomes" id="UP000582974"/>
    </source>
</evidence>
<comment type="caution">
    <text evidence="2">The sequence shown here is derived from an EMBL/GenBank/DDBJ whole genome shotgun (WGS) entry which is preliminary data.</text>
</comment>
<evidence type="ECO:0000313" key="2">
    <source>
        <dbReference type="EMBL" id="MBA0127141.1"/>
    </source>
</evidence>
<dbReference type="AlphaFoldDB" id="A0A838AD47"/>
<protein>
    <submittedName>
        <fullName evidence="2">Uncharacterized protein</fullName>
    </submittedName>
</protein>
<proteinExistence type="predicted"/>
<reference evidence="2 3" key="1">
    <citation type="submission" date="2020-07" db="EMBL/GenBank/DDBJ databases">
        <title>Genome of Haloechinothrix sp.</title>
        <authorList>
            <person name="Tang S.-K."/>
            <person name="Yang L."/>
            <person name="Zhu W.-Y."/>
        </authorList>
    </citation>
    <scope>NUCLEOTIDE SEQUENCE [LARGE SCALE GENOMIC DNA]</scope>
    <source>
        <strain evidence="2 3">YIM 98757</strain>
    </source>
</reference>
<gene>
    <name evidence="2" type="ORF">H0B56_16445</name>
</gene>
<dbReference type="EMBL" id="JACCKD010000006">
    <property type="protein sequence ID" value="MBA0127141.1"/>
    <property type="molecule type" value="Genomic_DNA"/>
</dbReference>
<feature type="region of interest" description="Disordered" evidence="1">
    <location>
        <begin position="118"/>
        <end position="139"/>
    </location>
</feature>
<keyword evidence="3" id="KW-1185">Reference proteome</keyword>
<dbReference type="RefSeq" id="WP_180893976.1">
    <property type="nucleotide sequence ID" value="NZ_JACCKD010000006.1"/>
</dbReference>
<evidence type="ECO:0000256" key="1">
    <source>
        <dbReference type="SAM" id="MobiDB-lite"/>
    </source>
</evidence>
<accession>A0A838AD47</accession>
<feature type="compositionally biased region" description="Basic and acidic residues" evidence="1">
    <location>
        <begin position="126"/>
        <end position="136"/>
    </location>
</feature>
<organism evidence="2 3">
    <name type="scientific">Haloechinothrix aidingensis</name>
    <dbReference type="NCBI Taxonomy" id="2752311"/>
    <lineage>
        <taxon>Bacteria</taxon>
        <taxon>Bacillati</taxon>
        <taxon>Actinomycetota</taxon>
        <taxon>Actinomycetes</taxon>
        <taxon>Pseudonocardiales</taxon>
        <taxon>Pseudonocardiaceae</taxon>
        <taxon>Haloechinothrix</taxon>
    </lineage>
</organism>